<organism evidence="2 3">
    <name type="scientific">Hallella multisaccharivorax DSM 17128</name>
    <dbReference type="NCBI Taxonomy" id="688246"/>
    <lineage>
        <taxon>Bacteria</taxon>
        <taxon>Pseudomonadati</taxon>
        <taxon>Bacteroidota</taxon>
        <taxon>Bacteroidia</taxon>
        <taxon>Bacteroidales</taxon>
        <taxon>Prevotellaceae</taxon>
        <taxon>Hallella</taxon>
    </lineage>
</organism>
<protein>
    <submittedName>
        <fullName evidence="2">Uncharacterized protein</fullName>
    </submittedName>
</protein>
<sequence>MKFGKRKIHISLLPRVIIAIILSLIAGNFLPAFIVRVSITFNSLFSQFPGFMVPLIIIGLVTPADIGRDIGNLFAVSSHRLYSVDASPLQRRRET</sequence>
<dbReference type="STRING" id="688246.Premu_1399"/>
<keyword evidence="1" id="KW-0472">Membrane</keyword>
<keyword evidence="3" id="KW-1185">Reference proteome</keyword>
<keyword evidence="1" id="KW-1133">Transmembrane helix</keyword>
<feature type="transmembrane region" description="Helical" evidence="1">
    <location>
        <begin position="41"/>
        <end position="61"/>
    </location>
</feature>
<evidence type="ECO:0000313" key="2">
    <source>
        <dbReference type="EMBL" id="EGN56827.1"/>
    </source>
</evidence>
<gene>
    <name evidence="2" type="ORF">Premu_1399</name>
</gene>
<dbReference type="eggNOG" id="COG1301">
    <property type="taxonomic scope" value="Bacteria"/>
</dbReference>
<proteinExistence type="predicted"/>
<dbReference type="AlphaFoldDB" id="F8NAS9"/>
<dbReference type="OrthoDB" id="9768885at2"/>
<evidence type="ECO:0000313" key="3">
    <source>
        <dbReference type="Proteomes" id="UP000002772"/>
    </source>
</evidence>
<dbReference type="RefSeq" id="WP_007574127.1">
    <property type="nucleotide sequence ID" value="NZ_BPTS01000001.1"/>
</dbReference>
<dbReference type="Proteomes" id="UP000002772">
    <property type="component" value="Unassembled WGS sequence"/>
</dbReference>
<name>F8NAS9_9BACT</name>
<dbReference type="HOGENOM" id="CLU_2370478_0_0_10"/>
<keyword evidence="1" id="KW-0812">Transmembrane</keyword>
<feature type="transmembrane region" description="Helical" evidence="1">
    <location>
        <begin position="12"/>
        <end position="35"/>
    </location>
</feature>
<evidence type="ECO:0000256" key="1">
    <source>
        <dbReference type="SAM" id="Phobius"/>
    </source>
</evidence>
<accession>F8NAS9</accession>
<reference evidence="3" key="1">
    <citation type="journal article" date="2011" name="Stand. Genomic Sci.">
        <title>Non-contiguous finished genome sequence of the opportunistic oral pathogen Prevotella multisaccharivorax type strain (PPPA20).</title>
        <authorList>
            <person name="Pati A."/>
            <person name="Gronow S."/>
            <person name="Lu M."/>
            <person name="Lapidus A."/>
            <person name="Nolan M."/>
            <person name="Lucas S."/>
            <person name="Hammon N."/>
            <person name="Deshpande S."/>
            <person name="Cheng J.F."/>
            <person name="Tapia R."/>
            <person name="Han C."/>
            <person name="Goodwin L."/>
            <person name="Pitluck S."/>
            <person name="Liolios K."/>
            <person name="Pagani I."/>
            <person name="Mavromatis K."/>
            <person name="Mikhailova N."/>
            <person name="Huntemann M."/>
            <person name="Chen A."/>
            <person name="Palaniappan K."/>
            <person name="Land M."/>
            <person name="Hauser L."/>
            <person name="Detter J.C."/>
            <person name="Brambilla E.M."/>
            <person name="Rohde M."/>
            <person name="Goker M."/>
            <person name="Woyke T."/>
            <person name="Bristow J."/>
            <person name="Eisen J.A."/>
            <person name="Markowitz V."/>
            <person name="Hugenholtz P."/>
            <person name="Kyrpides N.C."/>
            <person name="Klenk H.P."/>
            <person name="Ivanova N."/>
        </authorList>
    </citation>
    <scope>NUCLEOTIDE SEQUENCE [LARGE SCALE GENOMIC DNA]</scope>
    <source>
        <strain evidence="3">DSM 17128</strain>
    </source>
</reference>
<dbReference type="EMBL" id="GL945017">
    <property type="protein sequence ID" value="EGN56827.1"/>
    <property type="molecule type" value="Genomic_DNA"/>
</dbReference>